<dbReference type="GO" id="GO:0001772">
    <property type="term" value="C:immunological synapse"/>
    <property type="evidence" value="ECO:0007669"/>
    <property type="project" value="InterPro"/>
</dbReference>
<reference evidence="2" key="3">
    <citation type="submission" date="2025-09" db="UniProtKB">
        <authorList>
            <consortium name="Ensembl"/>
        </authorList>
    </citation>
    <scope>IDENTIFICATION</scope>
</reference>
<feature type="transmembrane region" description="Helical" evidence="1">
    <location>
        <begin position="6"/>
        <end position="30"/>
    </location>
</feature>
<keyword evidence="1" id="KW-0472">Membrane</keyword>
<dbReference type="InParanoid" id="A0A7N4NPG3"/>
<keyword evidence="3" id="KW-1185">Reference proteome</keyword>
<evidence type="ECO:0008006" key="4">
    <source>
        <dbReference type="Google" id="ProtNLM"/>
    </source>
</evidence>
<dbReference type="Ensembl" id="ENSSHAT00000026330.1">
    <property type="protein sequence ID" value="ENSSHAP00000026092.1"/>
    <property type="gene ID" value="ENSSHAG00000024719.1"/>
</dbReference>
<dbReference type="FunCoup" id="A0A7N4NPG3">
    <property type="interactions" value="28"/>
</dbReference>
<dbReference type="GeneTree" id="ENSGT00390000007003"/>
<organism evidence="2 3">
    <name type="scientific">Sarcophilus harrisii</name>
    <name type="common">Tasmanian devil</name>
    <name type="synonym">Sarcophilus laniarius</name>
    <dbReference type="NCBI Taxonomy" id="9305"/>
    <lineage>
        <taxon>Eukaryota</taxon>
        <taxon>Metazoa</taxon>
        <taxon>Chordata</taxon>
        <taxon>Craniata</taxon>
        <taxon>Vertebrata</taxon>
        <taxon>Euteleostomi</taxon>
        <taxon>Mammalia</taxon>
        <taxon>Metatheria</taxon>
        <taxon>Dasyuromorphia</taxon>
        <taxon>Dasyuridae</taxon>
        <taxon>Sarcophilus</taxon>
    </lineage>
</organism>
<evidence type="ECO:0000313" key="2">
    <source>
        <dbReference type="Ensembl" id="ENSSHAP00000026092.1"/>
    </source>
</evidence>
<dbReference type="AlphaFoldDB" id="A0A7N4NPG3"/>
<dbReference type="InterPro" id="IPR028181">
    <property type="entry name" value="SCIMP"/>
</dbReference>
<keyword evidence="1" id="KW-1133">Transmembrane helix</keyword>
<dbReference type="GO" id="GO:0097197">
    <property type="term" value="C:tetraspanin-enriched microdomain"/>
    <property type="evidence" value="ECO:0007669"/>
    <property type="project" value="InterPro"/>
</dbReference>
<accession>A0A7N4NPG3</accession>
<reference evidence="2 3" key="1">
    <citation type="journal article" date="2011" name="Proc. Natl. Acad. Sci. U.S.A.">
        <title>Genetic diversity and population structure of the endangered marsupial Sarcophilus harrisii (Tasmanian devil).</title>
        <authorList>
            <person name="Miller W."/>
            <person name="Hayes V.M."/>
            <person name="Ratan A."/>
            <person name="Petersen D.C."/>
            <person name="Wittekindt N.E."/>
            <person name="Miller J."/>
            <person name="Walenz B."/>
            <person name="Knight J."/>
            <person name="Qi J."/>
            <person name="Zhao F."/>
            <person name="Wang Q."/>
            <person name="Bedoya-Reina O.C."/>
            <person name="Katiyar N."/>
            <person name="Tomsho L.P."/>
            <person name="Kasson L.M."/>
            <person name="Hardie R.A."/>
            <person name="Woodbridge P."/>
            <person name="Tindall E.A."/>
            <person name="Bertelsen M.F."/>
            <person name="Dixon D."/>
            <person name="Pyecroft S."/>
            <person name="Helgen K.M."/>
            <person name="Lesk A.M."/>
            <person name="Pringle T.H."/>
            <person name="Patterson N."/>
            <person name="Zhang Y."/>
            <person name="Kreiss A."/>
            <person name="Woods G.M."/>
            <person name="Jones M.E."/>
            <person name="Schuster S.C."/>
        </authorList>
    </citation>
    <scope>NUCLEOTIDE SEQUENCE [LARGE SCALE GENOMIC DNA]</scope>
</reference>
<sequence length="126" mass="14607">MDWRLENFWILLAGMIILVSGTLALVMYCICKRLLRQGKNWEISTSSKYNQKDDQTYENVIDETSMSLPPLPPRNVPVSANTFNYALQENESQQPYSTVMKKRVSVPDHIEPISDYDDVDISIYRN</sequence>
<reference evidence="2" key="2">
    <citation type="submission" date="2025-08" db="UniProtKB">
        <authorList>
            <consortium name="Ensembl"/>
        </authorList>
    </citation>
    <scope>IDENTIFICATION</scope>
</reference>
<evidence type="ECO:0000256" key="1">
    <source>
        <dbReference type="SAM" id="Phobius"/>
    </source>
</evidence>
<proteinExistence type="predicted"/>
<dbReference type="Pfam" id="PF15050">
    <property type="entry name" value="SCIMP"/>
    <property type="match status" value="1"/>
</dbReference>
<name>A0A7N4NPG3_SARHA</name>
<dbReference type="Proteomes" id="UP000007648">
    <property type="component" value="Unassembled WGS sequence"/>
</dbReference>
<keyword evidence="1" id="KW-0812">Transmembrane</keyword>
<protein>
    <recommendedName>
        <fullName evidence="4">SLP adaptor and CSK interacting membrane protein</fullName>
    </recommendedName>
</protein>
<evidence type="ECO:0000313" key="3">
    <source>
        <dbReference type="Proteomes" id="UP000007648"/>
    </source>
</evidence>